<evidence type="ECO:0000313" key="2">
    <source>
        <dbReference type="EMBL" id="CAE0495795.1"/>
    </source>
</evidence>
<accession>A0A7S3QXF1</accession>
<name>A0A7S3QXF1_DUNTE</name>
<evidence type="ECO:0000256" key="1">
    <source>
        <dbReference type="SAM" id="MobiDB-lite"/>
    </source>
</evidence>
<feature type="compositionally biased region" description="Acidic residues" evidence="1">
    <location>
        <begin position="171"/>
        <end position="194"/>
    </location>
</feature>
<reference evidence="2" key="1">
    <citation type="submission" date="2021-01" db="EMBL/GenBank/DDBJ databases">
        <authorList>
            <person name="Corre E."/>
            <person name="Pelletier E."/>
            <person name="Niang G."/>
            <person name="Scheremetjew M."/>
            <person name="Finn R."/>
            <person name="Kale V."/>
            <person name="Holt S."/>
            <person name="Cochrane G."/>
            <person name="Meng A."/>
            <person name="Brown T."/>
            <person name="Cohen L."/>
        </authorList>
    </citation>
    <scope>NUCLEOTIDE SEQUENCE</scope>
    <source>
        <strain evidence="2">CCMP1320</strain>
    </source>
</reference>
<proteinExistence type="predicted"/>
<gene>
    <name evidence="2" type="ORF">DTER00134_LOCUS10868</name>
</gene>
<feature type="region of interest" description="Disordered" evidence="1">
    <location>
        <begin position="138"/>
        <end position="221"/>
    </location>
</feature>
<organism evidence="2">
    <name type="scientific">Dunaliella tertiolecta</name>
    <name type="common">Green alga</name>
    <dbReference type="NCBI Taxonomy" id="3047"/>
    <lineage>
        <taxon>Eukaryota</taxon>
        <taxon>Viridiplantae</taxon>
        <taxon>Chlorophyta</taxon>
        <taxon>core chlorophytes</taxon>
        <taxon>Chlorophyceae</taxon>
        <taxon>CS clade</taxon>
        <taxon>Chlamydomonadales</taxon>
        <taxon>Dunaliellaceae</taxon>
        <taxon>Dunaliella</taxon>
    </lineage>
</organism>
<dbReference type="AlphaFoldDB" id="A0A7S3QXF1"/>
<sequence length="338" mass="37082">MANTDFSFNLHMPEAHAPKCDYDQENRLTADGDFTFNLTKTDHSKSESKGWDHSSTIPLSPVLCSTVNKPGNSNKGLLSGSPSSKQRFEQWLAATEATFFSPKPLGAFAQPTPGLIHKAATQPSKDAANSGAEAACFSPMPHQQQQQQQKQQPVAWYKRTPAHDAQAAPDSSEEDEGDDDRGEGEEERESDQDTITERSPSLALAGTPSTTEGSKSPYSDMAVSNCMKSLSRLRCSAGEEESMQISPAPYSYQQQHQQHQPDTPLMINFDSALNPSLTPLQLHFEQHDGEPQQQQQQQPCTPHNDDSVHEVKAFEMLTPIQEVIGLMASPAPMQGMDD</sequence>
<protein>
    <submittedName>
        <fullName evidence="2">Uncharacterized protein</fullName>
    </submittedName>
</protein>
<feature type="region of interest" description="Disordered" evidence="1">
    <location>
        <begin position="286"/>
        <end position="306"/>
    </location>
</feature>
<feature type="compositionally biased region" description="Polar residues" evidence="1">
    <location>
        <begin position="207"/>
        <end position="217"/>
    </location>
</feature>
<feature type="compositionally biased region" description="Low complexity" evidence="1">
    <location>
        <begin position="143"/>
        <end position="152"/>
    </location>
</feature>
<dbReference type="EMBL" id="HBIP01018415">
    <property type="protein sequence ID" value="CAE0495795.1"/>
    <property type="molecule type" value="Transcribed_RNA"/>
</dbReference>